<proteinExistence type="inferred from homology"/>
<gene>
    <name evidence="10" type="ORF">BZA70DRAFT_280557</name>
</gene>
<comment type="similarity">
    <text evidence="1 7">Belongs to the PDK/BCKDK protein kinase family.</text>
</comment>
<accession>A0ABR1F3C7</accession>
<keyword evidence="2 7" id="KW-0808">Transferase</keyword>
<organism evidence="10 11">
    <name type="scientific">Myxozyma melibiosi</name>
    <dbReference type="NCBI Taxonomy" id="54550"/>
    <lineage>
        <taxon>Eukaryota</taxon>
        <taxon>Fungi</taxon>
        <taxon>Dikarya</taxon>
        <taxon>Ascomycota</taxon>
        <taxon>Saccharomycotina</taxon>
        <taxon>Lipomycetes</taxon>
        <taxon>Lipomycetales</taxon>
        <taxon>Lipomycetaceae</taxon>
        <taxon>Myxozyma</taxon>
    </lineage>
</organism>
<dbReference type="Gene3D" id="3.30.565.10">
    <property type="entry name" value="Histidine kinase-like ATPase, C-terminal domain"/>
    <property type="match status" value="1"/>
</dbReference>
<dbReference type="InterPro" id="IPR018955">
    <property type="entry name" value="BCDHK/PDK_N"/>
</dbReference>
<evidence type="ECO:0000256" key="6">
    <source>
        <dbReference type="ARBA" id="ARBA00023128"/>
    </source>
</evidence>
<evidence type="ECO:0000259" key="9">
    <source>
        <dbReference type="Pfam" id="PF10436"/>
    </source>
</evidence>
<dbReference type="Gene3D" id="1.20.140.20">
    <property type="entry name" value="Alpha-ketoacid/pyruvate dehydrogenase kinase, N-terminal domain"/>
    <property type="match status" value="1"/>
</dbReference>
<sequence>MAVMPSATWQQHALSTRPARLITRSQRALTIKASTGRRYNSDKVPPSTISSRHFYQNEALMRFAARPAQPVSLKQFAFYGRELTPEKILHSANFVRQELPTRMAHRIHDMQRLPYSIIRNPHMSHVYELYYHSFNAIRKFPIIRSLDDNNRFCDLVKDLLLRHTGVIPHVVMGIIESAELMEPAKLDRFAQSLLSSRISRRVLTEQHLTMTNSLLAGNVTNTGANIGQVFLQIDAADAVRQCADLAGRLVSAEHSHGKIPELVFEGDVDTKFAFIESHLKYLLGEILRNTFEAAATKTEGSGERPEPLLVTICDTPQHVVFRFSDQAGGLPPDIIPYLWSFAKGPRSLSRHRRLEQLPSFDAVVEEIEARSDASHKRLSSLSSLTSRPPGMFLGMGLPMSKVYAEFWGGKIAVKSMDGFGCDVYLHISKLGIESQFVEHTSI</sequence>
<feature type="domain" description="Branched-chain alpha-ketoacid dehydrogenase kinase/Pyruvate dehydrogenase kinase N-terminal" evidence="9">
    <location>
        <begin position="70"/>
        <end position="215"/>
    </location>
</feature>
<comment type="caution">
    <text evidence="10">The sequence shown here is derived from an EMBL/GenBank/DDBJ whole genome shotgun (WGS) entry which is preliminary data.</text>
</comment>
<keyword evidence="5 7" id="KW-0067">ATP-binding</keyword>
<evidence type="ECO:0000256" key="7">
    <source>
        <dbReference type="RuleBase" id="RU366032"/>
    </source>
</evidence>
<evidence type="ECO:0000259" key="8">
    <source>
        <dbReference type="Pfam" id="PF02518"/>
    </source>
</evidence>
<protein>
    <recommendedName>
        <fullName evidence="7">Protein-serine/threonine kinase</fullName>
        <ecNumber evidence="7">2.7.11.-</ecNumber>
    </recommendedName>
</protein>
<keyword evidence="11" id="KW-1185">Reference proteome</keyword>
<dbReference type="EC" id="2.7.11.-" evidence="7"/>
<dbReference type="PANTHER" id="PTHR11947">
    <property type="entry name" value="PYRUVATE DEHYDROGENASE KINASE"/>
    <property type="match status" value="1"/>
</dbReference>
<dbReference type="GeneID" id="90038493"/>
<feature type="domain" description="Histidine kinase/HSP90-like ATPase" evidence="8">
    <location>
        <begin position="276"/>
        <end position="427"/>
    </location>
</feature>
<dbReference type="EMBL" id="JBBJBU010000008">
    <property type="protein sequence ID" value="KAK7204353.1"/>
    <property type="molecule type" value="Genomic_DNA"/>
</dbReference>
<dbReference type="RefSeq" id="XP_064767386.1">
    <property type="nucleotide sequence ID" value="XM_064912981.1"/>
</dbReference>
<reference evidence="10 11" key="1">
    <citation type="submission" date="2024-03" db="EMBL/GenBank/DDBJ databases">
        <title>Genome-scale model development and genomic sequencing of the oleaginous clade Lipomyces.</title>
        <authorList>
            <consortium name="Lawrence Berkeley National Laboratory"/>
            <person name="Czajka J.J."/>
            <person name="Han Y."/>
            <person name="Kim J."/>
            <person name="Mondo S.J."/>
            <person name="Hofstad B.A."/>
            <person name="Robles A."/>
            <person name="Haridas S."/>
            <person name="Riley R."/>
            <person name="LaButti K."/>
            <person name="Pangilinan J."/>
            <person name="Andreopoulos W."/>
            <person name="Lipzen A."/>
            <person name="Yan J."/>
            <person name="Wang M."/>
            <person name="Ng V."/>
            <person name="Grigoriev I.V."/>
            <person name="Spatafora J.W."/>
            <person name="Magnuson J.K."/>
            <person name="Baker S.E."/>
            <person name="Pomraning K.R."/>
        </authorList>
    </citation>
    <scope>NUCLEOTIDE SEQUENCE [LARGE SCALE GENOMIC DNA]</scope>
    <source>
        <strain evidence="10 11">Phaff 52-87</strain>
    </source>
</reference>
<evidence type="ECO:0000256" key="2">
    <source>
        <dbReference type="ARBA" id="ARBA00022679"/>
    </source>
</evidence>
<dbReference type="Proteomes" id="UP001498771">
    <property type="component" value="Unassembled WGS sequence"/>
</dbReference>
<keyword evidence="3 7" id="KW-0547">Nucleotide-binding</keyword>
<dbReference type="InterPro" id="IPR039028">
    <property type="entry name" value="BCKD/PDK"/>
</dbReference>
<dbReference type="InterPro" id="IPR003594">
    <property type="entry name" value="HATPase_dom"/>
</dbReference>
<evidence type="ECO:0000256" key="4">
    <source>
        <dbReference type="ARBA" id="ARBA00022777"/>
    </source>
</evidence>
<keyword evidence="4 7" id="KW-0418">Kinase</keyword>
<comment type="subcellular location">
    <subcellularLocation>
        <location evidence="7">Mitochondrion matrix</location>
    </subcellularLocation>
</comment>
<dbReference type="InterPro" id="IPR036784">
    <property type="entry name" value="AK/P_DHK_N_sf"/>
</dbReference>
<name>A0ABR1F3C7_9ASCO</name>
<dbReference type="PANTHER" id="PTHR11947:SF25">
    <property type="entry name" value="[PYRUVATE DEHYDROGENASE (ACETYL-TRANSFERRING)] KINASE 2, MITOCHONDRIAL"/>
    <property type="match status" value="1"/>
</dbReference>
<evidence type="ECO:0000313" key="10">
    <source>
        <dbReference type="EMBL" id="KAK7204353.1"/>
    </source>
</evidence>
<dbReference type="Pfam" id="PF10436">
    <property type="entry name" value="BCDHK_Adom3"/>
    <property type="match status" value="1"/>
</dbReference>
<dbReference type="InterPro" id="IPR036890">
    <property type="entry name" value="HATPase_C_sf"/>
</dbReference>
<evidence type="ECO:0000313" key="11">
    <source>
        <dbReference type="Proteomes" id="UP001498771"/>
    </source>
</evidence>
<dbReference type="SUPFAM" id="SSF55874">
    <property type="entry name" value="ATPase domain of HSP90 chaperone/DNA topoisomerase II/histidine kinase"/>
    <property type="match status" value="1"/>
</dbReference>
<dbReference type="SUPFAM" id="SSF69012">
    <property type="entry name" value="alpha-ketoacid dehydrogenase kinase, N-terminal domain"/>
    <property type="match status" value="1"/>
</dbReference>
<dbReference type="Pfam" id="PF02518">
    <property type="entry name" value="HATPase_c"/>
    <property type="match status" value="1"/>
</dbReference>
<keyword evidence="6 7" id="KW-0496">Mitochondrion</keyword>
<evidence type="ECO:0000256" key="1">
    <source>
        <dbReference type="ARBA" id="ARBA00006155"/>
    </source>
</evidence>
<evidence type="ECO:0000256" key="5">
    <source>
        <dbReference type="ARBA" id="ARBA00022840"/>
    </source>
</evidence>
<evidence type="ECO:0000256" key="3">
    <source>
        <dbReference type="ARBA" id="ARBA00022741"/>
    </source>
</evidence>